<dbReference type="AlphaFoldDB" id="A0A1F5GK40"/>
<gene>
    <name evidence="1" type="ORF">A3D07_00540</name>
</gene>
<dbReference type="EMBL" id="MFBF01000003">
    <property type="protein sequence ID" value="OGD92195.1"/>
    <property type="molecule type" value="Genomic_DNA"/>
</dbReference>
<protein>
    <submittedName>
        <fullName evidence="1">Uncharacterized protein</fullName>
    </submittedName>
</protein>
<accession>A0A1F5GK40</accession>
<evidence type="ECO:0000313" key="2">
    <source>
        <dbReference type="Proteomes" id="UP000177124"/>
    </source>
</evidence>
<comment type="caution">
    <text evidence="1">The sequence shown here is derived from an EMBL/GenBank/DDBJ whole genome shotgun (WGS) entry which is preliminary data.</text>
</comment>
<sequence length="152" mass="17508">MSKAERVPEAVIEIINNLEEENLRKLSKAKTRFHRKVSEIFEHYGEKSPNVIYTAKIPVENSGTTYYFWMIGSRHNRGADAILRIQPENDSQCYQVFEIANITNKGLTVHSRTGEVQTLDGFLKLNTVLDYLEQELQKSKETAQTKYPVNKS</sequence>
<proteinExistence type="predicted"/>
<organism evidence="1 2">
    <name type="scientific">Candidatus Curtissbacteria bacterium RIFCSPHIGHO2_02_FULL_42_15</name>
    <dbReference type="NCBI Taxonomy" id="1797716"/>
    <lineage>
        <taxon>Bacteria</taxon>
        <taxon>Candidatus Curtissiibacteriota</taxon>
    </lineage>
</organism>
<reference evidence="1 2" key="1">
    <citation type="journal article" date="2016" name="Nat. Commun.">
        <title>Thousands of microbial genomes shed light on interconnected biogeochemical processes in an aquifer system.</title>
        <authorList>
            <person name="Anantharaman K."/>
            <person name="Brown C.T."/>
            <person name="Hug L.A."/>
            <person name="Sharon I."/>
            <person name="Castelle C.J."/>
            <person name="Probst A.J."/>
            <person name="Thomas B.C."/>
            <person name="Singh A."/>
            <person name="Wilkins M.J."/>
            <person name="Karaoz U."/>
            <person name="Brodie E.L."/>
            <person name="Williams K.H."/>
            <person name="Hubbard S.S."/>
            <person name="Banfield J.F."/>
        </authorList>
    </citation>
    <scope>NUCLEOTIDE SEQUENCE [LARGE SCALE GENOMIC DNA]</scope>
</reference>
<evidence type="ECO:0000313" key="1">
    <source>
        <dbReference type="EMBL" id="OGD92195.1"/>
    </source>
</evidence>
<dbReference type="STRING" id="1797716.A3D07_00540"/>
<dbReference type="Proteomes" id="UP000177124">
    <property type="component" value="Unassembled WGS sequence"/>
</dbReference>
<name>A0A1F5GK40_9BACT</name>